<sequence>MDPSCTTSTSSVNGFYNLLNQGLDDLDHSFLSNNFMSIQFLQKVLSSLRYFHSQLTLLVQKLHLPVGEKWLDEYMDESSRLWEACHLLKTGVSAMENCYSTGSNIVSSVDGRRHFNPQISRQVIRAIMGCQREIVGMEDENKNMMETRAQPLSLRLDHDENINMVGSKLNGFNGFRGVLYAMRNVSTLLLMILLSGLVFYWPNSSLFSQDQEGHEHEGHNIIFGSSGFMVSLARLQQRVANEMDQMGSGGGGGIMLFEFRKAKMAMEDLKEELEKINVDQSESSSHVVEIQDKVENLKNCFGLLRCGVESIVGQIDDLFDEIVEGRKKLLDMCTHR</sequence>
<keyword evidence="3" id="KW-1185">Reference proteome</keyword>
<dbReference type="AlphaFoldDB" id="A0A5C7IUV4"/>
<dbReference type="PANTHER" id="PTHR31509">
    <property type="entry name" value="BPS1-LIKE PROTEIN"/>
    <property type="match status" value="1"/>
</dbReference>
<comment type="caution">
    <text evidence="2">The sequence shown here is derived from an EMBL/GenBank/DDBJ whole genome shotgun (WGS) entry which is preliminary data.</text>
</comment>
<reference evidence="3" key="1">
    <citation type="journal article" date="2019" name="Gigascience">
        <title>De novo genome assembly of the endangered Acer yangbiense, a plant species with extremely small populations endemic to Yunnan Province, China.</title>
        <authorList>
            <person name="Yang J."/>
            <person name="Wariss H.M."/>
            <person name="Tao L."/>
            <person name="Zhang R."/>
            <person name="Yun Q."/>
            <person name="Hollingsworth P."/>
            <person name="Dao Z."/>
            <person name="Luo G."/>
            <person name="Guo H."/>
            <person name="Ma Y."/>
            <person name="Sun W."/>
        </authorList>
    </citation>
    <scope>NUCLEOTIDE SEQUENCE [LARGE SCALE GENOMIC DNA]</scope>
    <source>
        <strain evidence="3">cv. Malutang</strain>
    </source>
</reference>
<evidence type="ECO:0000313" key="2">
    <source>
        <dbReference type="EMBL" id="TXG72878.1"/>
    </source>
</evidence>
<gene>
    <name evidence="2" type="ORF">EZV62_001457</name>
</gene>
<feature type="transmembrane region" description="Helical" evidence="1">
    <location>
        <begin position="178"/>
        <end position="201"/>
    </location>
</feature>
<name>A0A5C7IUV4_9ROSI</name>
<dbReference type="OrthoDB" id="691840at2759"/>
<dbReference type="Proteomes" id="UP000323000">
    <property type="component" value="Chromosome 1"/>
</dbReference>
<dbReference type="EMBL" id="VAHF01000001">
    <property type="protein sequence ID" value="TXG72878.1"/>
    <property type="molecule type" value="Genomic_DNA"/>
</dbReference>
<protein>
    <submittedName>
        <fullName evidence="2">Uncharacterized protein</fullName>
    </submittedName>
</protein>
<accession>A0A5C7IUV4</accession>
<keyword evidence="1" id="KW-1133">Transmembrane helix</keyword>
<keyword evidence="1" id="KW-0472">Membrane</keyword>
<keyword evidence="1" id="KW-0812">Transmembrane</keyword>
<proteinExistence type="predicted"/>
<evidence type="ECO:0000256" key="1">
    <source>
        <dbReference type="SAM" id="Phobius"/>
    </source>
</evidence>
<evidence type="ECO:0000313" key="3">
    <source>
        <dbReference type="Proteomes" id="UP000323000"/>
    </source>
</evidence>
<organism evidence="2 3">
    <name type="scientific">Acer yangbiense</name>
    <dbReference type="NCBI Taxonomy" id="1000413"/>
    <lineage>
        <taxon>Eukaryota</taxon>
        <taxon>Viridiplantae</taxon>
        <taxon>Streptophyta</taxon>
        <taxon>Embryophyta</taxon>
        <taxon>Tracheophyta</taxon>
        <taxon>Spermatophyta</taxon>
        <taxon>Magnoliopsida</taxon>
        <taxon>eudicotyledons</taxon>
        <taxon>Gunneridae</taxon>
        <taxon>Pentapetalae</taxon>
        <taxon>rosids</taxon>
        <taxon>malvids</taxon>
        <taxon>Sapindales</taxon>
        <taxon>Sapindaceae</taxon>
        <taxon>Hippocastanoideae</taxon>
        <taxon>Acereae</taxon>
        <taxon>Acer</taxon>
    </lineage>
</organism>